<sequence length="74" mass="8384">MGIKRPSQEPLGWMALHSKLFSQCKVAPTPLSDPCFSRTSMETIMQDTTQGYQQIGSDMKKVKEFSTLWTIAEE</sequence>
<protein>
    <submittedName>
        <fullName evidence="1">Uncharacterized protein</fullName>
    </submittedName>
</protein>
<keyword evidence="2" id="KW-1185">Reference proteome</keyword>
<proteinExistence type="predicted"/>
<organism evidence="1 2">
    <name type="scientific">Planoprotostelium fungivorum</name>
    <dbReference type="NCBI Taxonomy" id="1890364"/>
    <lineage>
        <taxon>Eukaryota</taxon>
        <taxon>Amoebozoa</taxon>
        <taxon>Evosea</taxon>
        <taxon>Variosea</taxon>
        <taxon>Cavosteliida</taxon>
        <taxon>Cavosteliaceae</taxon>
        <taxon>Planoprotostelium</taxon>
    </lineage>
</organism>
<evidence type="ECO:0000313" key="1">
    <source>
        <dbReference type="EMBL" id="PRP86853.1"/>
    </source>
</evidence>
<comment type="caution">
    <text evidence="1">The sequence shown here is derived from an EMBL/GenBank/DDBJ whole genome shotgun (WGS) entry which is preliminary data.</text>
</comment>
<dbReference type="InParanoid" id="A0A2P6NSB1"/>
<name>A0A2P6NSB1_9EUKA</name>
<dbReference type="Proteomes" id="UP000241769">
    <property type="component" value="Unassembled WGS sequence"/>
</dbReference>
<accession>A0A2P6NSB1</accession>
<gene>
    <name evidence="1" type="ORF">PROFUN_05070</name>
</gene>
<dbReference type="EMBL" id="MDYQ01000026">
    <property type="protein sequence ID" value="PRP86853.1"/>
    <property type="molecule type" value="Genomic_DNA"/>
</dbReference>
<evidence type="ECO:0000313" key="2">
    <source>
        <dbReference type="Proteomes" id="UP000241769"/>
    </source>
</evidence>
<dbReference type="AlphaFoldDB" id="A0A2P6NSB1"/>
<reference evidence="1 2" key="1">
    <citation type="journal article" date="2018" name="Genome Biol. Evol.">
        <title>Multiple Roots of Fruiting Body Formation in Amoebozoa.</title>
        <authorList>
            <person name="Hillmann F."/>
            <person name="Forbes G."/>
            <person name="Novohradska S."/>
            <person name="Ferling I."/>
            <person name="Riege K."/>
            <person name="Groth M."/>
            <person name="Westermann M."/>
            <person name="Marz M."/>
            <person name="Spaller T."/>
            <person name="Winckler T."/>
            <person name="Schaap P."/>
            <person name="Glockner G."/>
        </authorList>
    </citation>
    <scope>NUCLEOTIDE SEQUENCE [LARGE SCALE GENOMIC DNA]</scope>
    <source>
        <strain evidence="1 2">Jena</strain>
    </source>
</reference>